<proteinExistence type="predicted"/>
<dbReference type="InterPro" id="IPR041297">
    <property type="entry name" value="Crb2_Tudor"/>
</dbReference>
<dbReference type="AlphaFoldDB" id="A0A8H7Y0N5"/>
<feature type="compositionally biased region" description="Polar residues" evidence="4">
    <location>
        <begin position="449"/>
        <end position="461"/>
    </location>
</feature>
<feature type="compositionally biased region" description="Polar residues" evidence="4">
    <location>
        <begin position="20"/>
        <end position="35"/>
    </location>
</feature>
<dbReference type="InterPro" id="IPR047252">
    <property type="entry name" value="TP53BP1-like"/>
</dbReference>
<feature type="region of interest" description="Disordered" evidence="4">
    <location>
        <begin position="610"/>
        <end position="762"/>
    </location>
</feature>
<dbReference type="CDD" id="cd17745">
    <property type="entry name" value="BRCT_p53bp1_rpt1"/>
    <property type="match status" value="1"/>
</dbReference>
<feature type="compositionally biased region" description="Polar residues" evidence="4">
    <location>
        <begin position="333"/>
        <end position="342"/>
    </location>
</feature>
<feature type="domain" description="BRCT" evidence="5">
    <location>
        <begin position="911"/>
        <end position="1035"/>
    </location>
</feature>
<feature type="compositionally biased region" description="Acidic residues" evidence="4">
    <location>
        <begin position="548"/>
        <end position="557"/>
    </location>
</feature>
<organism evidence="6">
    <name type="scientific">Psilocybe cubensis</name>
    <name type="common">Psychedelic mushroom</name>
    <name type="synonym">Stropharia cubensis</name>
    <dbReference type="NCBI Taxonomy" id="181762"/>
    <lineage>
        <taxon>Eukaryota</taxon>
        <taxon>Fungi</taxon>
        <taxon>Dikarya</taxon>
        <taxon>Basidiomycota</taxon>
        <taxon>Agaricomycotina</taxon>
        <taxon>Agaricomycetes</taxon>
        <taxon>Agaricomycetidae</taxon>
        <taxon>Agaricales</taxon>
        <taxon>Agaricineae</taxon>
        <taxon>Strophariaceae</taxon>
        <taxon>Psilocybe</taxon>
    </lineage>
</organism>
<evidence type="ECO:0000259" key="5">
    <source>
        <dbReference type="PROSITE" id="PS50172"/>
    </source>
</evidence>
<dbReference type="OrthoDB" id="129353at2759"/>
<feature type="compositionally biased region" description="Polar residues" evidence="4">
    <location>
        <begin position="510"/>
        <end position="528"/>
    </location>
</feature>
<evidence type="ECO:0000256" key="1">
    <source>
        <dbReference type="ARBA" id="ARBA00004123"/>
    </source>
</evidence>
<feature type="compositionally biased region" description="Polar residues" evidence="4">
    <location>
        <begin position="383"/>
        <end position="392"/>
    </location>
</feature>
<evidence type="ECO:0000256" key="3">
    <source>
        <dbReference type="ARBA" id="ARBA00023242"/>
    </source>
</evidence>
<name>A0A8H7Y0N5_PSICU</name>
<dbReference type="Gene3D" id="2.30.30.140">
    <property type="match status" value="1"/>
</dbReference>
<comment type="caution">
    <text evidence="6">The sequence shown here is derived from an EMBL/GenBank/DDBJ whole genome shotgun (WGS) entry which is preliminary data.</text>
</comment>
<dbReference type="PANTHER" id="PTHR15321:SF3">
    <property type="entry name" value="TP53-BINDING PROTEIN 1"/>
    <property type="match status" value="1"/>
</dbReference>
<feature type="compositionally biased region" description="Low complexity" evidence="4">
    <location>
        <begin position="352"/>
        <end position="372"/>
    </location>
</feature>
<dbReference type="Pfam" id="PF18115">
    <property type="entry name" value="Tudor_3"/>
    <property type="match status" value="1"/>
</dbReference>
<dbReference type="EMBL" id="JAFIQS010000003">
    <property type="protein sequence ID" value="KAG5171326.1"/>
    <property type="molecule type" value="Genomic_DNA"/>
</dbReference>
<accession>A0A8H7Y0N5</accession>
<evidence type="ECO:0000256" key="4">
    <source>
        <dbReference type="SAM" id="MobiDB-lite"/>
    </source>
</evidence>
<feature type="compositionally biased region" description="Basic and acidic residues" evidence="4">
    <location>
        <begin position="495"/>
        <end position="505"/>
    </location>
</feature>
<dbReference type="InterPro" id="IPR001357">
    <property type="entry name" value="BRCT_dom"/>
</dbReference>
<dbReference type="GO" id="GO:0045944">
    <property type="term" value="P:positive regulation of transcription by RNA polymerase II"/>
    <property type="evidence" value="ECO:0007669"/>
    <property type="project" value="TreeGrafter"/>
</dbReference>
<dbReference type="InterPro" id="IPR036420">
    <property type="entry name" value="BRCT_dom_sf"/>
</dbReference>
<dbReference type="SUPFAM" id="SSF63748">
    <property type="entry name" value="Tudor/PWWP/MBT"/>
    <property type="match status" value="1"/>
</dbReference>
<feature type="compositionally biased region" description="Low complexity" evidence="4">
    <location>
        <begin position="68"/>
        <end position="81"/>
    </location>
</feature>
<dbReference type="GO" id="GO:0042393">
    <property type="term" value="F:histone binding"/>
    <property type="evidence" value="ECO:0007669"/>
    <property type="project" value="TreeGrafter"/>
</dbReference>
<sequence length="1187" mass="130653">MDVFEARYGYKYCVAPPSYPTSSDANEESQATQLLQELLDQKSSPIKRPEEDRNSAAYKTRSAHTNEISSDSITSSRNSNSLPHYHFHGLASTQTESQQQGEDEQANEGSQKENIGSLKQTKDFEHSSPSLATRPGSPYQSSSRNVQTRAGTRAQAKGSAIPKEKTTNKKAPTTVAFQSPQAKPSTSNTRSSKPVTRQSPYKPTLAASRYKPVQRRSSSEDSFAQDPELDEQLFIARSEKFNIPISELARNSSPEPEAKSPPMFQSRSSGRMPQIRGMDSPHGRILVEATPSQSTSSQKSHHIEETQISEEPQYEDMLHNPLTANRHVEDVGYQSSEHSSSYGEMAKEPEQELQPTQPSTQLQLEQTQPSTQVEESDILAPLSVQSPFSINPSHAAGPSTVNSGPRSLLALVNPGALYRYSAYRQDEKHLHRRATGGWTVPEKDLHLQRATSPPNAVSRRSNLPPPHAKRGFSDDAFAGSLSPEPMDVDIVPDSEPLRNDVELSSRRTRNSAPGQPSANPGLPKSNQEPVKVADMCPPPEAKLHPVPAEDEDEDEDGVPLATVIAAKRPRGRPPKNPPSKGKGKTLNEAGAKVRYLNALLDFGTNIEMTKATAVAPPSKEKKTQKRVTGGSWETGVVPSSVPDQDEASAPRGIIDIPKKKPPASRQSTRSTSAAPKSGENQWAASELKTNNDKPAEVDITEEEEEEESGPSRKRKRTAQTKAAPATRSAKGVAKRVKRETATPGGGRQAKNLRSTHSTATRLNNEPGTRVFALWKQDGHYYSGTVHSAEPGNQYLIHFDDTTSNKVTLEQMRLCRLQIGDQVIVANTYRPTKVLSVEVDGDDITVGVNLEDGVKQVPLIHLRIANKTITYEWKDRVLTADAISTTIKPVRAKLSPSPSKLSIASFPAMRGPRKKVLNNTALIVTLSAVNGSWEREKEKVVNAVKNSGGLVVDDMSTIIRMEGKHSANNNRWIIRKNDVQWVGDEDIARLFLLADEPNQKPKFLIALALGIPCLSTTWLHESVENNAEKEWTGYLLPQGFSPALKARISQQVDVDWGNSFYQLKDIMSNAVACKLFADKSILCVGPEMVCQPKGKRRAVVDDKAQEATNAIPQIILAMGADRVEAVTDVRYATHQLQEYDYLVIREKHHYSPGYSQCPSVVDWTWVKECLIASRYLTTPSWGEDSQEA</sequence>
<feature type="compositionally biased region" description="Polar residues" evidence="4">
    <location>
        <begin position="107"/>
        <end position="119"/>
    </location>
</feature>
<feature type="region of interest" description="Disordered" evidence="4">
    <location>
        <begin position="441"/>
        <end position="589"/>
    </location>
</feature>
<dbReference type="CDD" id="cd17724">
    <property type="entry name" value="BRCT_p53bp1_rpt2"/>
    <property type="match status" value="1"/>
</dbReference>
<dbReference type="GO" id="GO:0005634">
    <property type="term" value="C:nucleus"/>
    <property type="evidence" value="ECO:0007669"/>
    <property type="project" value="UniProtKB-SubCell"/>
</dbReference>
<dbReference type="InterPro" id="IPR047250">
    <property type="entry name" value="BRCT_p53bp1-like_rpt2"/>
</dbReference>
<protein>
    <recommendedName>
        <fullName evidence="5">BRCT domain-containing protein</fullName>
    </recommendedName>
</protein>
<feature type="compositionally biased region" description="Polar residues" evidence="4">
    <location>
        <begin position="91"/>
        <end position="100"/>
    </location>
</feature>
<keyword evidence="2" id="KW-0227">DNA damage</keyword>
<feature type="compositionally biased region" description="Low complexity" evidence="4">
    <location>
        <begin position="663"/>
        <end position="675"/>
    </location>
</feature>
<dbReference type="SUPFAM" id="SSF52113">
    <property type="entry name" value="BRCT domain"/>
    <property type="match status" value="1"/>
</dbReference>
<feature type="compositionally biased region" description="Polar residues" evidence="4">
    <location>
        <begin position="169"/>
        <end position="201"/>
    </location>
</feature>
<dbReference type="GO" id="GO:0000077">
    <property type="term" value="P:DNA damage checkpoint signaling"/>
    <property type="evidence" value="ECO:0007669"/>
    <property type="project" value="TreeGrafter"/>
</dbReference>
<feature type="compositionally biased region" description="Polar residues" evidence="4">
    <location>
        <begin position="751"/>
        <end position="762"/>
    </location>
</feature>
<dbReference type="PROSITE" id="PS50172">
    <property type="entry name" value="BRCT"/>
    <property type="match status" value="1"/>
</dbReference>
<keyword evidence="3" id="KW-0539">Nucleus</keyword>
<dbReference type="Gene3D" id="3.40.50.10190">
    <property type="entry name" value="BRCT domain"/>
    <property type="match status" value="1"/>
</dbReference>
<dbReference type="InterPro" id="IPR047249">
    <property type="entry name" value="BRCT_p53bp1-like_rpt1"/>
</dbReference>
<feature type="compositionally biased region" description="Polar residues" evidence="4">
    <location>
        <begin position="138"/>
        <end position="150"/>
    </location>
</feature>
<evidence type="ECO:0000313" key="6">
    <source>
        <dbReference type="EMBL" id="KAG5171326.1"/>
    </source>
</evidence>
<reference evidence="6" key="1">
    <citation type="submission" date="2021-02" db="EMBL/GenBank/DDBJ databases">
        <title>Psilocybe cubensis genome.</title>
        <authorList>
            <person name="Mckernan K.J."/>
            <person name="Crawford S."/>
            <person name="Trippe A."/>
            <person name="Kane L.T."/>
            <person name="Mclaughlin S."/>
        </authorList>
    </citation>
    <scope>NUCLEOTIDE SEQUENCE [LARGE SCALE GENOMIC DNA]</scope>
    <source>
        <strain evidence="6">MGC-MH-2018</strain>
    </source>
</reference>
<feature type="region of interest" description="Disordered" evidence="4">
    <location>
        <begin position="246"/>
        <end position="405"/>
    </location>
</feature>
<feature type="compositionally biased region" description="Acidic residues" evidence="4">
    <location>
        <begin position="698"/>
        <end position="708"/>
    </location>
</feature>
<comment type="subcellular location">
    <subcellularLocation>
        <location evidence="1">Nucleus</location>
    </subcellularLocation>
</comment>
<dbReference type="PANTHER" id="PTHR15321">
    <property type="entry name" value="TUMOR SUPPRESSOR P53-BINDING PROTEIN 1"/>
    <property type="match status" value="1"/>
</dbReference>
<evidence type="ECO:0000256" key="2">
    <source>
        <dbReference type="ARBA" id="ARBA00022763"/>
    </source>
</evidence>
<gene>
    <name evidence="6" type="ORF">JR316_003411</name>
</gene>
<feature type="region of interest" description="Disordered" evidence="4">
    <location>
        <begin position="16"/>
        <end position="231"/>
    </location>
</feature>